<dbReference type="InterPro" id="IPR036259">
    <property type="entry name" value="MFS_trans_sf"/>
</dbReference>
<dbReference type="PANTHER" id="PTHR23514">
    <property type="entry name" value="BYPASS OF STOP CODON PROTEIN 6"/>
    <property type="match status" value="1"/>
</dbReference>
<reference evidence="7" key="1">
    <citation type="submission" date="2022-11" db="EMBL/GenBank/DDBJ databases">
        <authorList>
            <person name="Scott C."/>
            <person name="Bruce N."/>
        </authorList>
    </citation>
    <scope>NUCLEOTIDE SEQUENCE</scope>
</reference>
<name>A0A9P1H1E9_9PEZI</name>
<dbReference type="Proteomes" id="UP000838763">
    <property type="component" value="Unassembled WGS sequence"/>
</dbReference>
<feature type="transmembrane region" description="Helical" evidence="6">
    <location>
        <begin position="58"/>
        <end position="78"/>
    </location>
</feature>
<evidence type="ECO:0000313" key="8">
    <source>
        <dbReference type="Proteomes" id="UP000838763"/>
    </source>
</evidence>
<dbReference type="Gene3D" id="1.20.1250.20">
    <property type="entry name" value="MFS general substrate transporter like domains"/>
    <property type="match status" value="2"/>
</dbReference>
<comment type="caution">
    <text evidence="7">The sequence shown here is derived from an EMBL/GenBank/DDBJ whole genome shotgun (WGS) entry which is preliminary data.</text>
</comment>
<dbReference type="InterPro" id="IPR011701">
    <property type="entry name" value="MFS"/>
</dbReference>
<evidence type="ECO:0000256" key="2">
    <source>
        <dbReference type="ARBA" id="ARBA00022692"/>
    </source>
</evidence>
<evidence type="ECO:0000256" key="4">
    <source>
        <dbReference type="ARBA" id="ARBA00023136"/>
    </source>
</evidence>
<feature type="transmembrane region" description="Helical" evidence="6">
    <location>
        <begin position="174"/>
        <end position="195"/>
    </location>
</feature>
<accession>A0A9P1H1E9</accession>
<feature type="transmembrane region" description="Helical" evidence="6">
    <location>
        <begin position="90"/>
        <end position="109"/>
    </location>
</feature>
<organism evidence="7 8">
    <name type="scientific">Parascedosporium putredinis</name>
    <dbReference type="NCBI Taxonomy" id="1442378"/>
    <lineage>
        <taxon>Eukaryota</taxon>
        <taxon>Fungi</taxon>
        <taxon>Dikarya</taxon>
        <taxon>Ascomycota</taxon>
        <taxon>Pezizomycotina</taxon>
        <taxon>Sordariomycetes</taxon>
        <taxon>Hypocreomycetidae</taxon>
        <taxon>Microascales</taxon>
        <taxon>Microascaceae</taxon>
        <taxon>Parascedosporium</taxon>
    </lineage>
</organism>
<dbReference type="OrthoDB" id="413079at2759"/>
<dbReference type="Pfam" id="PF07690">
    <property type="entry name" value="MFS_1"/>
    <property type="match status" value="1"/>
</dbReference>
<dbReference type="AlphaFoldDB" id="A0A9P1H1E9"/>
<comment type="subcellular location">
    <subcellularLocation>
        <location evidence="1">Membrane</location>
        <topology evidence="1">Multi-pass membrane protein</topology>
    </subcellularLocation>
</comment>
<keyword evidence="3 6" id="KW-1133">Transmembrane helix</keyword>
<feature type="transmembrane region" description="Helical" evidence="6">
    <location>
        <begin position="240"/>
        <end position="258"/>
    </location>
</feature>
<dbReference type="PANTHER" id="PTHR23514:SF16">
    <property type="entry name" value="TRANSPORTER, PUTATIVE (AFU_ORTHOLOGUE AFUA_2G17270)-RELATED"/>
    <property type="match status" value="1"/>
</dbReference>
<dbReference type="GO" id="GO:0016020">
    <property type="term" value="C:membrane"/>
    <property type="evidence" value="ECO:0007669"/>
    <property type="project" value="UniProtKB-SubCell"/>
</dbReference>
<evidence type="ECO:0000256" key="1">
    <source>
        <dbReference type="ARBA" id="ARBA00004141"/>
    </source>
</evidence>
<feature type="transmembrane region" description="Helical" evidence="6">
    <location>
        <begin position="207"/>
        <end position="228"/>
    </location>
</feature>
<gene>
    <name evidence="7" type="ORF">PPNO1_LOCUS3911</name>
</gene>
<evidence type="ECO:0000313" key="7">
    <source>
        <dbReference type="EMBL" id="CAI4214177.1"/>
    </source>
</evidence>
<dbReference type="GO" id="GO:0022857">
    <property type="term" value="F:transmembrane transporter activity"/>
    <property type="evidence" value="ECO:0007669"/>
    <property type="project" value="InterPro"/>
</dbReference>
<feature type="region of interest" description="Disordered" evidence="5">
    <location>
        <begin position="1"/>
        <end position="41"/>
    </location>
</feature>
<evidence type="ECO:0000256" key="6">
    <source>
        <dbReference type="SAM" id="Phobius"/>
    </source>
</evidence>
<dbReference type="SUPFAM" id="SSF103473">
    <property type="entry name" value="MFS general substrate transporter"/>
    <property type="match status" value="2"/>
</dbReference>
<dbReference type="InterPro" id="IPR051788">
    <property type="entry name" value="MFS_Transporter"/>
</dbReference>
<feature type="transmembrane region" description="Helical" evidence="6">
    <location>
        <begin position="264"/>
        <end position="286"/>
    </location>
</feature>
<feature type="transmembrane region" description="Helical" evidence="6">
    <location>
        <begin position="298"/>
        <end position="322"/>
    </location>
</feature>
<feature type="transmembrane region" description="Helical" evidence="6">
    <location>
        <begin position="328"/>
        <end position="347"/>
    </location>
</feature>
<keyword evidence="2 6" id="KW-0812">Transmembrane</keyword>
<keyword evidence="4 6" id="KW-0472">Membrane</keyword>
<evidence type="ECO:0000256" key="5">
    <source>
        <dbReference type="SAM" id="MobiDB-lite"/>
    </source>
</evidence>
<dbReference type="EMBL" id="CALLCH030000010">
    <property type="protein sequence ID" value="CAI4214177.1"/>
    <property type="molecule type" value="Genomic_DNA"/>
</dbReference>
<dbReference type="FunFam" id="1.20.1250.20:FF:000286">
    <property type="entry name" value="MFS efflux transporter"/>
    <property type="match status" value="1"/>
</dbReference>
<evidence type="ECO:0000256" key="3">
    <source>
        <dbReference type="ARBA" id="ARBA00022989"/>
    </source>
</evidence>
<proteinExistence type="predicted"/>
<protein>
    <recommendedName>
        <fullName evidence="9">MFS transporter</fullName>
    </recommendedName>
</protein>
<sequence>MATTTMTQTRTEEVPMVELKPSARPATPETPPSVRDAGSDHEVKVGSRVMLRVMSAGFAFFVSGVSDGSIGTIIPYAIREYDITTTTMSSVFGANFVGWLAAAVTNAYLSEYLDLGAMLALGAVMQILGSALPTTAPAAAGTDETHTAETPHITEPKSNSANALMKRALSIPGLWVLSLFFFFYMGAVLTASGWIVEYLVVVRDGDLAKMGYVPAGFSGGSFLGRLLLPEVTHRFGERRMVFLYCALCLGLQLTFWLVPNIISASIAITFFGFFSGPLFAAGMTLGSKLFTPETHSTALALVFVFAQMGGCFFPIITGVLAASKGVAVLQPMLAGLIAAAGISWLLIPRPKSVGNPALHQE</sequence>
<keyword evidence="8" id="KW-1185">Reference proteome</keyword>
<evidence type="ECO:0008006" key="9">
    <source>
        <dbReference type="Google" id="ProtNLM"/>
    </source>
</evidence>